<feature type="domain" description="Secretion system C-terminal sorting" evidence="2">
    <location>
        <begin position="298"/>
        <end position="363"/>
    </location>
</feature>
<evidence type="ECO:0000256" key="1">
    <source>
        <dbReference type="SAM" id="SignalP"/>
    </source>
</evidence>
<evidence type="ECO:0000313" key="4">
    <source>
        <dbReference type="Proteomes" id="UP001501508"/>
    </source>
</evidence>
<accession>A0ABP8M695</accession>
<dbReference type="RefSeq" id="WP_345030960.1">
    <property type="nucleotide sequence ID" value="NZ_BAABEY010000029.1"/>
</dbReference>
<dbReference type="Gene3D" id="2.60.40.10">
    <property type="entry name" value="Immunoglobulins"/>
    <property type="match status" value="1"/>
</dbReference>
<gene>
    <name evidence="3" type="ORF">GCM10023091_31570</name>
</gene>
<comment type="caution">
    <text evidence="3">The sequence shown here is derived from an EMBL/GenBank/DDBJ whole genome shotgun (WGS) entry which is preliminary data.</text>
</comment>
<protein>
    <recommendedName>
        <fullName evidence="2">Secretion system C-terminal sorting domain-containing protein</fullName>
    </recommendedName>
</protein>
<sequence length="367" mass="40545">MKFFNSKLIISAFAVIIASQAAMFAADCDDAKNVLVNGSFERVSNGRLVGWTSESTGQRGASFTRESGYQVCGSYYGLITHQYGSFARLYQDVAIAEKASSVTLTMWGGVHELCRGEFRLIFLNGTGEIAGTRKVAEVKKRVPGLQKYTLTADIPASATKVRIEVAMNRTSNSNGIYLKMEAAKLEFEFSTSLPVTLAGFSAKSLENDVQLSWQTTSETNAAYFEVQHSRDAKSWSRIGEVKAQGSETGFFTYNQRHNLPEAGKNYYRLRMVDADQTFTFSKIEIVQFQPGGGSSVFIYPNPTRGEVKLYPRAVNFSVYNAAGRMVLETRSAGSESVDLGMLGEGNYLLRWSDHLNQSHSRSLVISK</sequence>
<dbReference type="NCBIfam" id="TIGR04183">
    <property type="entry name" value="Por_Secre_tail"/>
    <property type="match status" value="1"/>
</dbReference>
<keyword evidence="1" id="KW-0732">Signal</keyword>
<keyword evidence="4" id="KW-1185">Reference proteome</keyword>
<name>A0ABP8M695_9BACT</name>
<evidence type="ECO:0000313" key="3">
    <source>
        <dbReference type="EMBL" id="GAA4443279.1"/>
    </source>
</evidence>
<dbReference type="InterPro" id="IPR013783">
    <property type="entry name" value="Ig-like_fold"/>
</dbReference>
<organism evidence="3 4">
    <name type="scientific">Ravibacter arvi</name>
    <dbReference type="NCBI Taxonomy" id="2051041"/>
    <lineage>
        <taxon>Bacteria</taxon>
        <taxon>Pseudomonadati</taxon>
        <taxon>Bacteroidota</taxon>
        <taxon>Cytophagia</taxon>
        <taxon>Cytophagales</taxon>
        <taxon>Spirosomataceae</taxon>
        <taxon>Ravibacter</taxon>
    </lineage>
</organism>
<dbReference type="Proteomes" id="UP001501508">
    <property type="component" value="Unassembled WGS sequence"/>
</dbReference>
<dbReference type="EMBL" id="BAABEY010000029">
    <property type="protein sequence ID" value="GAA4443279.1"/>
    <property type="molecule type" value="Genomic_DNA"/>
</dbReference>
<feature type="signal peptide" evidence="1">
    <location>
        <begin position="1"/>
        <end position="25"/>
    </location>
</feature>
<reference evidence="4" key="1">
    <citation type="journal article" date="2019" name="Int. J. Syst. Evol. Microbiol.">
        <title>The Global Catalogue of Microorganisms (GCM) 10K type strain sequencing project: providing services to taxonomists for standard genome sequencing and annotation.</title>
        <authorList>
            <consortium name="The Broad Institute Genomics Platform"/>
            <consortium name="The Broad Institute Genome Sequencing Center for Infectious Disease"/>
            <person name="Wu L."/>
            <person name="Ma J."/>
        </authorList>
    </citation>
    <scope>NUCLEOTIDE SEQUENCE [LARGE SCALE GENOMIC DNA]</scope>
    <source>
        <strain evidence="4">JCM 31920</strain>
    </source>
</reference>
<evidence type="ECO:0000259" key="2">
    <source>
        <dbReference type="Pfam" id="PF18962"/>
    </source>
</evidence>
<proteinExistence type="predicted"/>
<dbReference type="Gene3D" id="2.60.120.260">
    <property type="entry name" value="Galactose-binding domain-like"/>
    <property type="match status" value="1"/>
</dbReference>
<feature type="chain" id="PRO_5046178901" description="Secretion system C-terminal sorting domain-containing protein" evidence="1">
    <location>
        <begin position="26"/>
        <end position="367"/>
    </location>
</feature>
<dbReference type="InterPro" id="IPR026444">
    <property type="entry name" value="Secre_tail"/>
</dbReference>
<dbReference type="Pfam" id="PF18962">
    <property type="entry name" value="Por_Secre_tail"/>
    <property type="match status" value="1"/>
</dbReference>